<sequence>MSYQDLDLERGYPARKGDVLNGGQDPSQAVASGVFQINTAVMSYTRLMNQLGTAKDTPELRTKMHKMRQHISHLIKETAAKLKAVNETDRTQPVSASTKMKDAKLAKDFQRVLQTFEQAQKISKERQTVYAPLVPEVLGMEGYVFPPETVRRSKLVSKYLVLIFLLKIRRQEVLQLDNEVTFNEAVIEERAQGIREVQEQIEEVHEIFKDLAVMVHEQGGTIEEIDSHVENSYAATAQANKQLSKASKSQKSGNTLSCLLMVIFAVALVIVIIVLAA</sequence>
<dbReference type="GO" id="GO:0048278">
    <property type="term" value="P:vesicle docking"/>
    <property type="evidence" value="ECO:0000318"/>
    <property type="project" value="GO_Central"/>
</dbReference>
<dbReference type="HOGENOM" id="CLU_059257_3_0_1"/>
<accession>D8SNX3</accession>
<dbReference type="FunCoup" id="D8SNX3">
    <property type="interactions" value="4231"/>
</dbReference>
<dbReference type="Gene3D" id="1.20.5.110">
    <property type="match status" value="1"/>
</dbReference>
<dbReference type="SMART" id="SM00503">
    <property type="entry name" value="SynN"/>
    <property type="match status" value="1"/>
</dbReference>
<dbReference type="eggNOG" id="KOG0811">
    <property type="taxonomic scope" value="Eukaryota"/>
</dbReference>
<keyword evidence="4" id="KW-1133">Transmembrane helix</keyword>
<keyword evidence="7" id="KW-1185">Reference proteome</keyword>
<dbReference type="Pfam" id="PF14523">
    <property type="entry name" value="Syntaxin_2"/>
    <property type="match status" value="1"/>
</dbReference>
<dbReference type="EMBL" id="GL377630">
    <property type="protein sequence ID" value="EFJ13868.1"/>
    <property type="molecule type" value="Genomic_DNA"/>
</dbReference>
<dbReference type="InterPro" id="IPR006012">
    <property type="entry name" value="Syntaxin/epimorphin_CS"/>
</dbReference>
<organism evidence="7">
    <name type="scientific">Selaginella moellendorffii</name>
    <name type="common">Spikemoss</name>
    <dbReference type="NCBI Taxonomy" id="88036"/>
    <lineage>
        <taxon>Eukaryota</taxon>
        <taxon>Viridiplantae</taxon>
        <taxon>Streptophyta</taxon>
        <taxon>Embryophyta</taxon>
        <taxon>Tracheophyta</taxon>
        <taxon>Lycopodiopsida</taxon>
        <taxon>Selaginellales</taxon>
        <taxon>Selaginellaceae</taxon>
        <taxon>Selaginella</taxon>
    </lineage>
</organism>
<keyword evidence="2" id="KW-0653">Protein transport</keyword>
<evidence type="ECO:0000259" key="5">
    <source>
        <dbReference type="PROSITE" id="PS50192"/>
    </source>
</evidence>
<dbReference type="GO" id="GO:0012505">
    <property type="term" value="C:endomembrane system"/>
    <property type="evidence" value="ECO:0000318"/>
    <property type="project" value="GO_Central"/>
</dbReference>
<dbReference type="PANTHER" id="PTHR19957:SF38">
    <property type="entry name" value="LD27581P"/>
    <property type="match status" value="1"/>
</dbReference>
<reference evidence="6 7" key="1">
    <citation type="journal article" date="2011" name="Science">
        <title>The Selaginella genome identifies genetic changes associated with the evolution of vascular plants.</title>
        <authorList>
            <person name="Banks J.A."/>
            <person name="Nishiyama T."/>
            <person name="Hasebe M."/>
            <person name="Bowman J.L."/>
            <person name="Gribskov M."/>
            <person name="dePamphilis C."/>
            <person name="Albert V.A."/>
            <person name="Aono N."/>
            <person name="Aoyama T."/>
            <person name="Ambrose B.A."/>
            <person name="Ashton N.W."/>
            <person name="Axtell M.J."/>
            <person name="Barker E."/>
            <person name="Barker M.S."/>
            <person name="Bennetzen J.L."/>
            <person name="Bonawitz N.D."/>
            <person name="Chapple C."/>
            <person name="Cheng C."/>
            <person name="Correa L.G."/>
            <person name="Dacre M."/>
            <person name="DeBarry J."/>
            <person name="Dreyer I."/>
            <person name="Elias M."/>
            <person name="Engstrom E.M."/>
            <person name="Estelle M."/>
            <person name="Feng L."/>
            <person name="Finet C."/>
            <person name="Floyd S.K."/>
            <person name="Frommer W.B."/>
            <person name="Fujita T."/>
            <person name="Gramzow L."/>
            <person name="Gutensohn M."/>
            <person name="Harholt J."/>
            <person name="Hattori M."/>
            <person name="Heyl A."/>
            <person name="Hirai T."/>
            <person name="Hiwatashi Y."/>
            <person name="Ishikawa M."/>
            <person name="Iwata M."/>
            <person name="Karol K.G."/>
            <person name="Koehler B."/>
            <person name="Kolukisaoglu U."/>
            <person name="Kubo M."/>
            <person name="Kurata T."/>
            <person name="Lalonde S."/>
            <person name="Li K."/>
            <person name="Li Y."/>
            <person name="Litt A."/>
            <person name="Lyons E."/>
            <person name="Manning G."/>
            <person name="Maruyama T."/>
            <person name="Michael T.P."/>
            <person name="Mikami K."/>
            <person name="Miyazaki S."/>
            <person name="Morinaga S."/>
            <person name="Murata T."/>
            <person name="Mueller-Roeber B."/>
            <person name="Nelson D.R."/>
            <person name="Obara M."/>
            <person name="Oguri Y."/>
            <person name="Olmstead R.G."/>
            <person name="Onodera N."/>
            <person name="Petersen B.L."/>
            <person name="Pils B."/>
            <person name="Prigge M."/>
            <person name="Rensing S.A."/>
            <person name="Riano-Pachon D.M."/>
            <person name="Roberts A.W."/>
            <person name="Sato Y."/>
            <person name="Scheller H.V."/>
            <person name="Schulz B."/>
            <person name="Schulz C."/>
            <person name="Shakirov E.V."/>
            <person name="Shibagaki N."/>
            <person name="Shinohara N."/>
            <person name="Shippen D.E."/>
            <person name="Soerensen I."/>
            <person name="Sotooka R."/>
            <person name="Sugimoto N."/>
            <person name="Sugita M."/>
            <person name="Sumikawa N."/>
            <person name="Tanurdzic M."/>
            <person name="Theissen G."/>
            <person name="Ulvskov P."/>
            <person name="Wakazuki S."/>
            <person name="Weng J.K."/>
            <person name="Willats W.W."/>
            <person name="Wipf D."/>
            <person name="Wolf P.G."/>
            <person name="Yang L."/>
            <person name="Zimmer A.D."/>
            <person name="Zhu Q."/>
            <person name="Mitros T."/>
            <person name="Hellsten U."/>
            <person name="Loque D."/>
            <person name="Otillar R."/>
            <person name="Salamov A."/>
            <person name="Schmutz J."/>
            <person name="Shapiro H."/>
            <person name="Lindquist E."/>
            <person name="Lucas S."/>
            <person name="Rokhsar D."/>
            <person name="Grigoriev I.V."/>
        </authorList>
    </citation>
    <scope>NUCLEOTIDE SEQUENCE [LARGE SCALE GENOMIC DNA]</scope>
</reference>
<protein>
    <recommendedName>
        <fullName evidence="5">t-SNARE coiled-coil homology domain-containing protein</fullName>
    </recommendedName>
</protein>
<dbReference type="SMART" id="SM00397">
    <property type="entry name" value="t_SNARE"/>
    <property type="match status" value="1"/>
</dbReference>
<dbReference type="OMA" id="LMTYTKQ"/>
<feature type="domain" description="T-SNARE coiled-coil homology" evidence="5">
    <location>
        <begin position="184"/>
        <end position="246"/>
    </location>
</feature>
<dbReference type="PROSITE" id="PS50192">
    <property type="entry name" value="T_SNARE"/>
    <property type="match status" value="1"/>
</dbReference>
<dbReference type="GO" id="GO:0006906">
    <property type="term" value="P:vesicle fusion"/>
    <property type="evidence" value="ECO:0000318"/>
    <property type="project" value="GO_Central"/>
</dbReference>
<dbReference type="InterPro" id="IPR006011">
    <property type="entry name" value="Syntaxin_N"/>
</dbReference>
<dbReference type="GO" id="GO:0031201">
    <property type="term" value="C:SNARE complex"/>
    <property type="evidence" value="ECO:0000318"/>
    <property type="project" value="GO_Central"/>
</dbReference>
<name>D8SNX3_SELML</name>
<dbReference type="SUPFAM" id="SSF47661">
    <property type="entry name" value="t-snare proteins"/>
    <property type="match status" value="1"/>
</dbReference>
<dbReference type="CDD" id="cd15840">
    <property type="entry name" value="SNARE_Qa"/>
    <property type="match status" value="1"/>
</dbReference>
<evidence type="ECO:0000256" key="1">
    <source>
        <dbReference type="ARBA" id="ARBA00009063"/>
    </source>
</evidence>
<evidence type="ECO:0000256" key="4">
    <source>
        <dbReference type="SAM" id="Phobius"/>
    </source>
</evidence>
<dbReference type="Gramene" id="EFJ13868">
    <property type="protein sequence ID" value="EFJ13868"/>
    <property type="gene ID" value="SELMODRAFT_121392"/>
</dbReference>
<dbReference type="Gene3D" id="1.20.58.70">
    <property type="match status" value="1"/>
</dbReference>
<keyword evidence="4" id="KW-0472">Membrane</keyword>
<evidence type="ECO:0000313" key="7">
    <source>
        <dbReference type="Proteomes" id="UP000001514"/>
    </source>
</evidence>
<dbReference type="GO" id="GO:0006886">
    <property type="term" value="P:intracellular protein transport"/>
    <property type="evidence" value="ECO:0000318"/>
    <property type="project" value="GO_Central"/>
</dbReference>
<evidence type="ECO:0000256" key="2">
    <source>
        <dbReference type="ARBA" id="ARBA00022927"/>
    </source>
</evidence>
<dbReference type="KEGG" id="smo:SELMODRAFT_121392"/>
<dbReference type="InterPro" id="IPR045242">
    <property type="entry name" value="Syntaxin"/>
</dbReference>
<dbReference type="AlphaFoldDB" id="D8SNX3"/>
<feature type="transmembrane region" description="Helical" evidence="4">
    <location>
        <begin position="255"/>
        <end position="276"/>
    </location>
</feature>
<dbReference type="InParanoid" id="D8SNX3"/>
<keyword evidence="4" id="KW-0812">Transmembrane</keyword>
<dbReference type="InterPro" id="IPR000727">
    <property type="entry name" value="T_SNARE_dom"/>
</dbReference>
<dbReference type="Pfam" id="PF05739">
    <property type="entry name" value="SNARE"/>
    <property type="match status" value="1"/>
</dbReference>
<dbReference type="GO" id="GO:0000149">
    <property type="term" value="F:SNARE binding"/>
    <property type="evidence" value="ECO:0000318"/>
    <property type="project" value="GO_Central"/>
</dbReference>
<evidence type="ECO:0000256" key="3">
    <source>
        <dbReference type="RuleBase" id="RU003858"/>
    </source>
</evidence>
<keyword evidence="2" id="KW-0813">Transport</keyword>
<dbReference type="PROSITE" id="PS00914">
    <property type="entry name" value="SYNTAXIN"/>
    <property type="match status" value="1"/>
</dbReference>
<dbReference type="FunFam" id="1.20.5.110:FF:000035">
    <property type="entry name" value="Syntaxin-22 like"/>
    <property type="match status" value="1"/>
</dbReference>
<gene>
    <name evidence="6" type="ORF">SELMODRAFT_121392</name>
</gene>
<dbReference type="InterPro" id="IPR010989">
    <property type="entry name" value="SNARE"/>
</dbReference>
<comment type="similarity">
    <text evidence="1 3">Belongs to the syntaxin family.</text>
</comment>
<evidence type="ECO:0000313" key="6">
    <source>
        <dbReference type="EMBL" id="EFJ13868.1"/>
    </source>
</evidence>
<proteinExistence type="inferred from homology"/>
<dbReference type="PANTHER" id="PTHR19957">
    <property type="entry name" value="SYNTAXIN"/>
    <property type="match status" value="1"/>
</dbReference>
<dbReference type="STRING" id="88036.D8SNX3"/>
<dbReference type="GO" id="GO:0005484">
    <property type="term" value="F:SNAP receptor activity"/>
    <property type="evidence" value="ECO:0000318"/>
    <property type="project" value="GO_Central"/>
</dbReference>
<dbReference type="Proteomes" id="UP000001514">
    <property type="component" value="Unassembled WGS sequence"/>
</dbReference>